<protein>
    <recommendedName>
        <fullName evidence="11">HMG box domain-containing protein</fullName>
    </recommendedName>
</protein>
<keyword evidence="3" id="KW-0879">Wnt signaling pathway</keyword>
<feature type="region of interest" description="Disordered" evidence="10">
    <location>
        <begin position="203"/>
        <end position="224"/>
    </location>
</feature>
<dbReference type="GO" id="GO:1990907">
    <property type="term" value="C:beta-catenin-TCF complex"/>
    <property type="evidence" value="ECO:0007669"/>
    <property type="project" value="TreeGrafter"/>
</dbReference>
<feature type="domain" description="HMG box" evidence="11">
    <location>
        <begin position="328"/>
        <end position="384"/>
    </location>
</feature>
<keyword evidence="4" id="KW-0805">Transcription regulation</keyword>
<dbReference type="AlphaFoldDB" id="A0A3Q1JPV2"/>
<dbReference type="GO" id="GO:0000978">
    <property type="term" value="F:RNA polymerase II cis-regulatory region sequence-specific DNA binding"/>
    <property type="evidence" value="ECO:0007669"/>
    <property type="project" value="TreeGrafter"/>
</dbReference>
<comment type="similarity">
    <text evidence="2">Belongs to the TCF/LEF family.</text>
</comment>
<dbReference type="PANTHER" id="PTHR10373">
    <property type="entry name" value="TRANSCRIPTION FACTOR 7 FAMILY MEMBER"/>
    <property type="match status" value="1"/>
</dbReference>
<gene>
    <name evidence="12" type="primary">TCF7L2</name>
</gene>
<evidence type="ECO:0000256" key="8">
    <source>
        <dbReference type="ARBA" id="ARBA00023242"/>
    </source>
</evidence>
<evidence type="ECO:0000256" key="7">
    <source>
        <dbReference type="ARBA" id="ARBA00023163"/>
    </source>
</evidence>
<dbReference type="InterPro" id="IPR013558">
    <property type="entry name" value="CTNNB1-bd_N"/>
</dbReference>
<evidence type="ECO:0000259" key="11">
    <source>
        <dbReference type="PROSITE" id="PS50118"/>
    </source>
</evidence>
<dbReference type="GO" id="GO:0071664">
    <property type="term" value="C:catenin-TCF7L2 complex"/>
    <property type="evidence" value="ECO:0007669"/>
    <property type="project" value="TreeGrafter"/>
</dbReference>
<organism evidence="12 13">
    <name type="scientific">Anabas testudineus</name>
    <name type="common">Climbing perch</name>
    <name type="synonym">Anthias testudineus</name>
    <dbReference type="NCBI Taxonomy" id="64144"/>
    <lineage>
        <taxon>Eukaryota</taxon>
        <taxon>Metazoa</taxon>
        <taxon>Chordata</taxon>
        <taxon>Craniata</taxon>
        <taxon>Vertebrata</taxon>
        <taxon>Euteleostomi</taxon>
        <taxon>Actinopterygii</taxon>
        <taxon>Neopterygii</taxon>
        <taxon>Teleostei</taxon>
        <taxon>Neoteleostei</taxon>
        <taxon>Acanthomorphata</taxon>
        <taxon>Anabantaria</taxon>
        <taxon>Anabantiformes</taxon>
        <taxon>Anabantoidei</taxon>
        <taxon>Anabantidae</taxon>
        <taxon>Anabas</taxon>
    </lineage>
</organism>
<dbReference type="Pfam" id="PF08347">
    <property type="entry name" value="CTNNB1_binding"/>
    <property type="match status" value="1"/>
</dbReference>
<evidence type="ECO:0000256" key="2">
    <source>
        <dbReference type="ARBA" id="ARBA00006569"/>
    </source>
</evidence>
<evidence type="ECO:0000313" key="13">
    <source>
        <dbReference type="Proteomes" id="UP000265040"/>
    </source>
</evidence>
<feature type="region of interest" description="Disordered" evidence="10">
    <location>
        <begin position="296"/>
        <end position="326"/>
    </location>
</feature>
<dbReference type="GO" id="GO:0000981">
    <property type="term" value="F:DNA-binding transcription factor activity, RNA polymerase II-specific"/>
    <property type="evidence" value="ECO:0007669"/>
    <property type="project" value="TreeGrafter"/>
</dbReference>
<name>A0A3Q1JPV2_ANATE</name>
<dbReference type="GO" id="GO:0060070">
    <property type="term" value="P:canonical Wnt signaling pathway"/>
    <property type="evidence" value="ECO:0007669"/>
    <property type="project" value="TreeGrafter"/>
</dbReference>
<dbReference type="GO" id="GO:0000785">
    <property type="term" value="C:chromatin"/>
    <property type="evidence" value="ECO:0007669"/>
    <property type="project" value="TreeGrafter"/>
</dbReference>
<dbReference type="Gene3D" id="1.10.30.10">
    <property type="entry name" value="High mobility group box domain"/>
    <property type="match status" value="1"/>
</dbReference>
<proteinExistence type="inferred from homology"/>
<feature type="region of interest" description="Disordered" evidence="10">
    <location>
        <begin position="363"/>
        <end position="390"/>
    </location>
</feature>
<comment type="subcellular location">
    <subcellularLocation>
        <location evidence="1">Nucleus</location>
    </subcellularLocation>
</comment>
<dbReference type="GO" id="GO:0060429">
    <property type="term" value="P:epithelium development"/>
    <property type="evidence" value="ECO:0007669"/>
    <property type="project" value="UniProtKB-ARBA"/>
</dbReference>
<reference evidence="12" key="2">
    <citation type="submission" date="2025-08" db="UniProtKB">
        <authorList>
            <consortium name="Ensembl"/>
        </authorList>
    </citation>
    <scope>IDENTIFICATION</scope>
</reference>
<reference evidence="12" key="1">
    <citation type="submission" date="2021-04" db="EMBL/GenBank/DDBJ databases">
        <authorList>
            <consortium name="Wellcome Sanger Institute Data Sharing"/>
        </authorList>
    </citation>
    <scope>NUCLEOTIDE SEQUENCE [LARGE SCALE GENOMIC DNA]</scope>
</reference>
<keyword evidence="6" id="KW-0010">Activator</keyword>
<feature type="region of interest" description="Disordered" evidence="10">
    <location>
        <begin position="1"/>
        <end position="96"/>
    </location>
</feature>
<dbReference type="SUPFAM" id="SSF47095">
    <property type="entry name" value="HMG-box"/>
    <property type="match status" value="1"/>
</dbReference>
<keyword evidence="13" id="KW-1185">Reference proteome</keyword>
<accession>A0A3Q1JPV2</accession>
<dbReference type="Gene3D" id="4.10.900.10">
    <property type="entry name" value="TCF3-CBD (Catenin binding domain)"/>
    <property type="match status" value="1"/>
</dbReference>
<evidence type="ECO:0000256" key="9">
    <source>
        <dbReference type="PROSITE-ProRule" id="PRU00267"/>
    </source>
</evidence>
<dbReference type="InterPro" id="IPR009071">
    <property type="entry name" value="HMG_box_dom"/>
</dbReference>
<evidence type="ECO:0000256" key="4">
    <source>
        <dbReference type="ARBA" id="ARBA00023015"/>
    </source>
</evidence>
<feature type="DNA-binding region" description="HMG box" evidence="9">
    <location>
        <begin position="328"/>
        <end position="384"/>
    </location>
</feature>
<dbReference type="Pfam" id="PF00505">
    <property type="entry name" value="HMG_box"/>
    <property type="match status" value="1"/>
</dbReference>
<dbReference type="PANTHER" id="PTHR10373:SF32">
    <property type="entry name" value="TRANSCRIPTION FACTOR 7-LIKE 2"/>
    <property type="match status" value="1"/>
</dbReference>
<feature type="compositionally biased region" description="Polar residues" evidence="10">
    <location>
        <begin position="47"/>
        <end position="61"/>
    </location>
</feature>
<reference evidence="12" key="3">
    <citation type="submission" date="2025-09" db="UniProtKB">
        <authorList>
            <consortium name="Ensembl"/>
        </authorList>
    </citation>
    <scope>IDENTIFICATION</scope>
</reference>
<dbReference type="InterPro" id="IPR024940">
    <property type="entry name" value="TCF/LEF"/>
</dbReference>
<feature type="compositionally biased region" description="Gly residues" evidence="10">
    <location>
        <begin position="1"/>
        <end position="11"/>
    </location>
</feature>
<evidence type="ECO:0000256" key="6">
    <source>
        <dbReference type="ARBA" id="ARBA00023159"/>
    </source>
</evidence>
<dbReference type="GeneTree" id="ENSGT00940000155535"/>
<dbReference type="Proteomes" id="UP000265040">
    <property type="component" value="Chromosome 19"/>
</dbReference>
<keyword evidence="5 9" id="KW-0238">DNA-binding</keyword>
<feature type="compositionally biased region" description="Basic and acidic residues" evidence="10">
    <location>
        <begin position="63"/>
        <end position="91"/>
    </location>
</feature>
<keyword evidence="8 9" id="KW-0539">Nucleus</keyword>
<keyword evidence="7" id="KW-0804">Transcription</keyword>
<feature type="compositionally biased region" description="Basic and acidic residues" evidence="10">
    <location>
        <begin position="19"/>
        <end position="43"/>
    </location>
</feature>
<dbReference type="InterPro" id="IPR027397">
    <property type="entry name" value="Catenin-bd_sf"/>
</dbReference>
<dbReference type="Ensembl" id="ENSATET00000033327.3">
    <property type="protein sequence ID" value="ENSATEP00000032848.2"/>
    <property type="gene ID" value="ENSATEG00000022610.3"/>
</dbReference>
<feature type="compositionally biased region" description="Basic and acidic residues" evidence="10">
    <location>
        <begin position="314"/>
        <end position="323"/>
    </location>
</feature>
<evidence type="ECO:0000313" key="12">
    <source>
        <dbReference type="Ensembl" id="ENSATEP00000032848.2"/>
    </source>
</evidence>
<feature type="compositionally biased region" description="Basic and acidic residues" evidence="10">
    <location>
        <begin position="375"/>
        <end position="386"/>
    </location>
</feature>
<dbReference type="InterPro" id="IPR036910">
    <property type="entry name" value="HMG_box_dom_sf"/>
</dbReference>
<evidence type="ECO:0000256" key="10">
    <source>
        <dbReference type="SAM" id="MobiDB-lite"/>
    </source>
</evidence>
<evidence type="ECO:0000256" key="5">
    <source>
        <dbReference type="ARBA" id="ARBA00023125"/>
    </source>
</evidence>
<feature type="compositionally biased region" description="Basic residues" evidence="10">
    <location>
        <begin position="364"/>
        <end position="374"/>
    </location>
</feature>
<evidence type="ECO:0000256" key="3">
    <source>
        <dbReference type="ARBA" id="ARBA00022687"/>
    </source>
</evidence>
<evidence type="ECO:0000256" key="1">
    <source>
        <dbReference type="ARBA" id="ARBA00004123"/>
    </source>
</evidence>
<dbReference type="FunFam" id="4.10.900.10:FF:000002">
    <property type="entry name" value="transcription factor 7-like 2 isoform X1"/>
    <property type="match status" value="1"/>
</dbReference>
<dbReference type="PROSITE" id="PS50118">
    <property type="entry name" value="HMG_BOX_2"/>
    <property type="match status" value="1"/>
</dbReference>
<sequence length="407" mass="44963">MPQLNGGGGDDLGANDEMISFKDEGEQEEKISENSSAERDLADVKSSLVNESETNQNSSSDSEAERRPPPRSETFRDKTRESLEEAAKRQDGGLFKSPPYPGYPFIMIPDLTSPYLPNGSLSPTARTYLQMKWPLLDVQPGGLQSRQALKDARSPSPAHIVSNKVPVVQHPHHVHPLTPLITYSNEHFTPGNPPPHLQTDVDPKTGIPRPPHPPDISPYYPLSPGTVGQIPHPLGWLVPQQGQPVYPITTGGFRHPYPTALTVNASMSRFPPHMVPPHHSLHTTGIPHPAIVTPNVKQESSHSDISSLNSSKQTDAKKEEEKKKQVHIKKPLNAFMLYMKEMRAKVVAECTLKESAAINQILGRRGKRKKRKREKQQAESNGEKKSAFATSKVKAAVPVLPLRTEAY</sequence>